<dbReference type="Proteomes" id="UP000001283">
    <property type="component" value="Plasmid WSH-002_p3"/>
</dbReference>
<organism evidence="1 2">
    <name type="scientific">Priestia megaterium (strain WSH-002)</name>
    <name type="common">Bacillus megaterium</name>
    <dbReference type="NCBI Taxonomy" id="1006007"/>
    <lineage>
        <taxon>Bacteria</taxon>
        <taxon>Bacillati</taxon>
        <taxon>Bacillota</taxon>
        <taxon>Bacilli</taxon>
        <taxon>Bacillales</taxon>
        <taxon>Bacillaceae</taxon>
        <taxon>Priestia</taxon>
    </lineage>
</organism>
<dbReference type="AlphaFoldDB" id="A0A8D3X475"/>
<dbReference type="KEGG" id="bmh:BMWSH_p311"/>
<proteinExistence type="predicted"/>
<reference evidence="1 2" key="1">
    <citation type="journal article" date="2011" name="J. Bacteriol.">
        <title>Complete genome sequence of the industrial strain Bacillus megaterium WSH-002.</title>
        <authorList>
            <person name="Liu L."/>
            <person name="Li Y."/>
            <person name="Zhang J."/>
            <person name="Zou W."/>
            <person name="Zhou Z."/>
            <person name="Liu J."/>
            <person name="Li X."/>
            <person name="Wang L."/>
            <person name="Chen J."/>
        </authorList>
    </citation>
    <scope>NUCLEOTIDE SEQUENCE [LARGE SCALE GENOMIC DNA]</scope>
    <source>
        <strain evidence="2">WSH-002</strain>
        <plasmid evidence="1">WSH-002_p3</plasmid>
    </source>
</reference>
<name>A0A8D3X475_PRIMW</name>
<evidence type="ECO:0000313" key="1">
    <source>
        <dbReference type="EMBL" id="AEN92155.1"/>
    </source>
</evidence>
<dbReference type="EMBL" id="CP003020">
    <property type="protein sequence ID" value="AEN92155.1"/>
    <property type="molecule type" value="Genomic_DNA"/>
</dbReference>
<protein>
    <submittedName>
        <fullName evidence="1">Uncharacterized protein</fullName>
    </submittedName>
</protein>
<geneLocation type="plasmid" evidence="1 2">
    <name>WSH-002_p3</name>
</geneLocation>
<keyword evidence="1" id="KW-0614">Plasmid</keyword>
<gene>
    <name evidence="1" type="ORF">BMWSH_p311</name>
</gene>
<evidence type="ECO:0000313" key="2">
    <source>
        <dbReference type="Proteomes" id="UP000001283"/>
    </source>
</evidence>
<accession>A0A8D3X475</accession>
<sequence>MIVILKNKKALALNWQYYILRGKLLMPLLSICITKAYSFKVTRHNFHTKIDITSFSLLP</sequence>